<proteinExistence type="inferred from homology"/>
<dbReference type="Pfam" id="PF01875">
    <property type="entry name" value="Memo"/>
    <property type="match status" value="1"/>
</dbReference>
<dbReference type="CDD" id="cd07361">
    <property type="entry name" value="MEMO_like"/>
    <property type="match status" value="1"/>
</dbReference>
<dbReference type="STRING" id="1429043.X474_21140"/>
<dbReference type="Proteomes" id="UP000032233">
    <property type="component" value="Unassembled WGS sequence"/>
</dbReference>
<evidence type="ECO:0000256" key="1">
    <source>
        <dbReference type="ARBA" id="ARBA00006315"/>
    </source>
</evidence>
<dbReference type="InterPro" id="IPR002737">
    <property type="entry name" value="MEMO1_fam"/>
</dbReference>
<dbReference type="HAMAP" id="MF_00055">
    <property type="entry name" value="MEMO1"/>
    <property type="match status" value="1"/>
</dbReference>
<name>A0A0D2HNA4_9BACT</name>
<keyword evidence="4" id="KW-1185">Reference proteome</keyword>
<dbReference type="EMBL" id="AZAC01000035">
    <property type="protein sequence ID" value="KIX12008.1"/>
    <property type="molecule type" value="Genomic_DNA"/>
</dbReference>
<dbReference type="SUPFAM" id="SSF53213">
    <property type="entry name" value="LigB-like"/>
    <property type="match status" value="1"/>
</dbReference>
<dbReference type="OrthoDB" id="9785549at2"/>
<reference evidence="3 4" key="1">
    <citation type="submission" date="2013-11" db="EMBL/GenBank/DDBJ databases">
        <title>Metagenomic analysis of a methanogenic consortium involved in long chain n-alkane degradation.</title>
        <authorList>
            <person name="Davidova I.A."/>
            <person name="Callaghan A.V."/>
            <person name="Wawrik B."/>
            <person name="Pruitt S."/>
            <person name="Marks C."/>
            <person name="Duncan K.E."/>
            <person name="Suflita J.M."/>
        </authorList>
    </citation>
    <scope>NUCLEOTIDE SEQUENCE [LARGE SCALE GENOMIC DNA]</scope>
    <source>
        <strain evidence="3 4">SPR</strain>
    </source>
</reference>
<dbReference type="PANTHER" id="PTHR11060:SF0">
    <property type="entry name" value="PROTEIN MEMO1"/>
    <property type="match status" value="1"/>
</dbReference>
<dbReference type="NCBIfam" id="TIGR04336">
    <property type="entry name" value="AmmeMemoSam_B"/>
    <property type="match status" value="1"/>
</dbReference>
<sequence length="267" mass="29102">MVRQAWVAGQFYPGNASELSRMLRGFLSISEKARPAHMIVSPHAGYVYSGAVAGKVISSVKIPRKVVVVGPNHRGMGSPAAIMSRGAWETPLGLVKLDEDLGTILKSHCPLLREDKTAHAMEHSLEVQVPFLQYLRDDLLLTPICLSILEWKHCQDLGMALARAVKEAGEPVLLLASTDMTHYEPAEVAKEKDQKALDRIMALDPQGLYEVVRKARISMCGVLPTTVCLVASLELGAKEARLLEYTNSGAVNNDYRQVVGYAGVVVS</sequence>
<comment type="similarity">
    <text evidence="1 2">Belongs to the MEMO1 family.</text>
</comment>
<accession>A0A0D2HNA4</accession>
<protein>
    <recommendedName>
        <fullName evidence="2">MEMO1 family protein X474_21140</fullName>
    </recommendedName>
</protein>
<gene>
    <name evidence="3" type="ORF">X474_21140</name>
</gene>
<evidence type="ECO:0000313" key="4">
    <source>
        <dbReference type="Proteomes" id="UP000032233"/>
    </source>
</evidence>
<dbReference type="InParanoid" id="A0A0D2HNA4"/>
<organism evidence="3 4">
    <name type="scientific">Dethiosulfatarculus sandiegensis</name>
    <dbReference type="NCBI Taxonomy" id="1429043"/>
    <lineage>
        <taxon>Bacteria</taxon>
        <taxon>Pseudomonadati</taxon>
        <taxon>Thermodesulfobacteriota</taxon>
        <taxon>Desulfarculia</taxon>
        <taxon>Desulfarculales</taxon>
        <taxon>Desulfarculaceae</taxon>
        <taxon>Dethiosulfatarculus</taxon>
    </lineage>
</organism>
<dbReference type="RefSeq" id="WP_044351174.1">
    <property type="nucleotide sequence ID" value="NZ_AZAC01000035.1"/>
</dbReference>
<evidence type="ECO:0000313" key="3">
    <source>
        <dbReference type="EMBL" id="KIX12008.1"/>
    </source>
</evidence>
<dbReference type="PANTHER" id="PTHR11060">
    <property type="entry name" value="PROTEIN MEMO1"/>
    <property type="match status" value="1"/>
</dbReference>
<evidence type="ECO:0000256" key="2">
    <source>
        <dbReference type="HAMAP-Rule" id="MF_00055"/>
    </source>
</evidence>
<comment type="caution">
    <text evidence="3">The sequence shown here is derived from an EMBL/GenBank/DDBJ whole genome shotgun (WGS) entry which is preliminary data.</text>
</comment>
<dbReference type="AlphaFoldDB" id="A0A0D2HNA4"/>
<dbReference type="Gene3D" id="3.40.830.10">
    <property type="entry name" value="LigB-like"/>
    <property type="match status" value="1"/>
</dbReference>